<dbReference type="EMBL" id="LAZR01000231">
    <property type="protein sequence ID" value="KKN80423.1"/>
    <property type="molecule type" value="Genomic_DNA"/>
</dbReference>
<reference evidence="1" key="1">
    <citation type="journal article" date="2015" name="Nature">
        <title>Complex archaea that bridge the gap between prokaryotes and eukaryotes.</title>
        <authorList>
            <person name="Spang A."/>
            <person name="Saw J.H."/>
            <person name="Jorgensen S.L."/>
            <person name="Zaremba-Niedzwiedzka K."/>
            <person name="Martijn J."/>
            <person name="Lind A.E."/>
            <person name="van Eijk R."/>
            <person name="Schleper C."/>
            <person name="Guy L."/>
            <person name="Ettema T.J."/>
        </authorList>
    </citation>
    <scope>NUCLEOTIDE SEQUENCE</scope>
</reference>
<evidence type="ECO:0008006" key="2">
    <source>
        <dbReference type="Google" id="ProtNLM"/>
    </source>
</evidence>
<proteinExistence type="predicted"/>
<dbReference type="SUPFAM" id="SSF56300">
    <property type="entry name" value="Metallo-dependent phosphatases"/>
    <property type="match status" value="1"/>
</dbReference>
<sequence length="252" mass="28858">MKRLVRIALPDVHFPFEDEGLLGVWLSHMQDLNPDGIDILGDLIDCYSLSRFDRNPNRKGTFQEEIDLASGFLKDMRALVGNDCDIRMSEGNHEHRLTKMLWSKAPALATIWNFTIPELLGLKKLGIEWHSIQNPYRIRDLWYTHGDVLRKHAGMSARAKSDSIHSSVMVGHSHRLGWSPYTTWEGIEQAYDAGHVNDYTQLDYVHTTPNWQQGWPVVEFLSEGVHDVSFARVHSVGKKRIVVYKGEVIAKL</sequence>
<evidence type="ECO:0000313" key="1">
    <source>
        <dbReference type="EMBL" id="KKN80423.1"/>
    </source>
</evidence>
<organism evidence="1">
    <name type="scientific">marine sediment metagenome</name>
    <dbReference type="NCBI Taxonomy" id="412755"/>
    <lineage>
        <taxon>unclassified sequences</taxon>
        <taxon>metagenomes</taxon>
        <taxon>ecological metagenomes</taxon>
    </lineage>
</organism>
<dbReference type="AlphaFoldDB" id="A0A0F9WP07"/>
<accession>A0A0F9WP07</accession>
<comment type="caution">
    <text evidence="1">The sequence shown here is derived from an EMBL/GenBank/DDBJ whole genome shotgun (WGS) entry which is preliminary data.</text>
</comment>
<gene>
    <name evidence="1" type="ORF">LCGC14_0330160</name>
</gene>
<protein>
    <recommendedName>
        <fullName evidence="2">Calcineurin-like phosphoesterase domain-containing protein</fullName>
    </recommendedName>
</protein>
<name>A0A0F9WP07_9ZZZZ</name>
<dbReference type="InterPro" id="IPR029052">
    <property type="entry name" value="Metallo-depent_PP-like"/>
</dbReference>